<dbReference type="Proteomes" id="UP001233271">
    <property type="component" value="Chromosome 6"/>
</dbReference>
<accession>A0AA48QY09</accession>
<gene>
    <name evidence="1" type="ORF">CcaverHIS019_0605980</name>
</gene>
<evidence type="ECO:0008006" key="3">
    <source>
        <dbReference type="Google" id="ProtNLM"/>
    </source>
</evidence>
<dbReference type="KEGG" id="ccac:CcaHIS019_0605980"/>
<dbReference type="Gene3D" id="3.40.50.1820">
    <property type="entry name" value="alpha/beta hydrolase"/>
    <property type="match status" value="1"/>
</dbReference>
<name>A0AA48QY09_9TREE</name>
<reference evidence="1" key="1">
    <citation type="journal article" date="2023" name="BMC Genomics">
        <title>Chromosome-level genome assemblies of Cutaneotrichosporon spp. (Trichosporonales, Basidiomycota) reveal imbalanced evolution between nucleotide sequences and chromosome synteny.</title>
        <authorList>
            <person name="Kobayashi Y."/>
            <person name="Kayamori A."/>
            <person name="Aoki K."/>
            <person name="Shiwa Y."/>
            <person name="Matsutani M."/>
            <person name="Fujita N."/>
            <person name="Sugita T."/>
            <person name="Iwasaki W."/>
            <person name="Tanaka N."/>
            <person name="Takashima M."/>
        </authorList>
    </citation>
    <scope>NUCLEOTIDE SEQUENCE</scope>
    <source>
        <strain evidence="1">HIS019</strain>
    </source>
</reference>
<evidence type="ECO:0000313" key="1">
    <source>
        <dbReference type="EMBL" id="BEI94139.1"/>
    </source>
</evidence>
<dbReference type="SUPFAM" id="SSF53474">
    <property type="entry name" value="alpha/beta-Hydrolases"/>
    <property type="match status" value="1"/>
</dbReference>
<protein>
    <recommendedName>
        <fullName evidence="3">Alpha/beta hydrolase</fullName>
    </recommendedName>
</protein>
<proteinExistence type="predicted"/>
<dbReference type="EMBL" id="AP028217">
    <property type="protein sequence ID" value="BEI94139.1"/>
    <property type="molecule type" value="Genomic_DNA"/>
</dbReference>
<organism evidence="1 2">
    <name type="scientific">Cutaneotrichosporon cavernicola</name>
    <dbReference type="NCBI Taxonomy" id="279322"/>
    <lineage>
        <taxon>Eukaryota</taxon>
        <taxon>Fungi</taxon>
        <taxon>Dikarya</taxon>
        <taxon>Basidiomycota</taxon>
        <taxon>Agaricomycotina</taxon>
        <taxon>Tremellomycetes</taxon>
        <taxon>Trichosporonales</taxon>
        <taxon>Trichosporonaceae</taxon>
        <taxon>Cutaneotrichosporon</taxon>
    </lineage>
</organism>
<sequence length="276" mass="29775">MSDSKNVLQTVVDSQVQFLTKGAHRAPLQNYPSDAGLEYEKVWFPAVGGVMLEGWWIPRPSATRVILCNHPMTFNKGGYPGSKPGFDAFGLIDVNFIPDYADLHKAGYAVLAYERRTHGLSYSNWGETSTVGAHESRDVAGAMRFLSTWGPTRDLEVALDLRCMGAKSGIAAFKNFPQDMAPARAFVALQPVSAGAFVARAAEGAGVDLAKALQEFDKGVWAAIVLRAGDLFPQSSAAQVKIPTLVAQVKGDMFADAPKDTQEIFDGLGASEKKLY</sequence>
<dbReference type="GeneID" id="85498009"/>
<keyword evidence="2" id="KW-1185">Reference proteome</keyword>
<evidence type="ECO:0000313" key="2">
    <source>
        <dbReference type="Proteomes" id="UP001233271"/>
    </source>
</evidence>
<dbReference type="InterPro" id="IPR029058">
    <property type="entry name" value="AB_hydrolase_fold"/>
</dbReference>
<dbReference type="AlphaFoldDB" id="A0AA48QY09"/>
<dbReference type="RefSeq" id="XP_060459404.1">
    <property type="nucleotide sequence ID" value="XM_060603073.1"/>
</dbReference>